<keyword evidence="1" id="KW-0812">Transmembrane</keyword>
<gene>
    <name evidence="2" type="ORF">AQJ64_13930</name>
</gene>
<keyword evidence="1" id="KW-0472">Membrane</keyword>
<dbReference type="OrthoDB" id="4277162at2"/>
<feature type="transmembrane region" description="Helical" evidence="1">
    <location>
        <begin position="12"/>
        <end position="37"/>
    </location>
</feature>
<accession>A0A101T2K1</accession>
<keyword evidence="1" id="KW-1133">Transmembrane helix</keyword>
<evidence type="ECO:0000313" key="2">
    <source>
        <dbReference type="EMBL" id="KUN84602.1"/>
    </source>
</evidence>
<dbReference type="STRING" id="1943.AQJ64_13930"/>
<comment type="caution">
    <text evidence="2">The sequence shown here is derived from an EMBL/GenBank/DDBJ whole genome shotgun (WGS) entry which is preliminary data.</text>
</comment>
<dbReference type="EMBL" id="LMWW01000016">
    <property type="protein sequence ID" value="KUN84602.1"/>
    <property type="molecule type" value="Genomic_DNA"/>
</dbReference>
<name>A0A101T2K1_9ACTN</name>
<organism evidence="2 3">
    <name type="scientific">Streptomyces griseoruber</name>
    <dbReference type="NCBI Taxonomy" id="1943"/>
    <lineage>
        <taxon>Bacteria</taxon>
        <taxon>Bacillati</taxon>
        <taxon>Actinomycetota</taxon>
        <taxon>Actinomycetes</taxon>
        <taxon>Kitasatosporales</taxon>
        <taxon>Streptomycetaceae</taxon>
        <taxon>Streptomyces</taxon>
    </lineage>
</organism>
<reference evidence="2 3" key="1">
    <citation type="submission" date="2015-10" db="EMBL/GenBank/DDBJ databases">
        <title>Draft genome sequence of Streptomyces griseoruber DSM 40281, type strain for the species Streptomyces griseoruber.</title>
        <authorList>
            <person name="Ruckert C."/>
            <person name="Winkler A."/>
            <person name="Kalinowski J."/>
            <person name="Kampfer P."/>
            <person name="Glaeser S."/>
        </authorList>
    </citation>
    <scope>NUCLEOTIDE SEQUENCE [LARGE SCALE GENOMIC DNA]</scope>
    <source>
        <strain evidence="2 3">DSM 40281</strain>
    </source>
</reference>
<protein>
    <submittedName>
        <fullName evidence="2">Uncharacterized protein</fullName>
    </submittedName>
</protein>
<dbReference type="RefSeq" id="WP_055634747.1">
    <property type="nucleotide sequence ID" value="NZ_JBIRRP010000003.1"/>
</dbReference>
<evidence type="ECO:0000313" key="3">
    <source>
        <dbReference type="Proteomes" id="UP000052982"/>
    </source>
</evidence>
<feature type="transmembrane region" description="Helical" evidence="1">
    <location>
        <begin position="57"/>
        <end position="76"/>
    </location>
</feature>
<dbReference type="AlphaFoldDB" id="A0A101T2K1"/>
<dbReference type="Proteomes" id="UP000052982">
    <property type="component" value="Unassembled WGS sequence"/>
</dbReference>
<keyword evidence="3" id="KW-1185">Reference proteome</keyword>
<sequence>MDTTAHRQTDRFLIGWAAAGLVSLLPTVGLAWLAVWSGERGSRCLTYGERCSTVDGTTLYTLFWLSVLAGLTALVWRRAGASYVRPAAVLVQWGAQLTLGAMILTGA</sequence>
<evidence type="ECO:0000256" key="1">
    <source>
        <dbReference type="SAM" id="Phobius"/>
    </source>
</evidence>
<proteinExistence type="predicted"/>